<dbReference type="PANTHER" id="PTHR15615:SF108">
    <property type="entry name" value="PROTEIN CNPPD1"/>
    <property type="match status" value="1"/>
</dbReference>
<keyword evidence="3" id="KW-1185">Reference proteome</keyword>
<comment type="caution">
    <text evidence="2">The sequence shown here is derived from an EMBL/GenBank/DDBJ whole genome shotgun (WGS) entry which is preliminary data.</text>
</comment>
<dbReference type="EMBL" id="JAACJO010000015">
    <property type="protein sequence ID" value="KAF5349958.1"/>
    <property type="molecule type" value="Genomic_DNA"/>
</dbReference>
<dbReference type="SUPFAM" id="SSF47954">
    <property type="entry name" value="Cyclin-like"/>
    <property type="match status" value="1"/>
</dbReference>
<evidence type="ECO:0008006" key="4">
    <source>
        <dbReference type="Google" id="ProtNLM"/>
    </source>
</evidence>
<dbReference type="InterPro" id="IPR013922">
    <property type="entry name" value="Cyclin_PHO80-like"/>
</dbReference>
<name>A0A8H5CZH8_9AGAR</name>
<dbReference type="Pfam" id="PF08613">
    <property type="entry name" value="Cyclin"/>
    <property type="match status" value="1"/>
</dbReference>
<evidence type="ECO:0000313" key="3">
    <source>
        <dbReference type="Proteomes" id="UP000559027"/>
    </source>
</evidence>
<proteinExistence type="predicted"/>
<dbReference type="InterPro" id="IPR036915">
    <property type="entry name" value="Cyclin-like_sf"/>
</dbReference>
<dbReference type="AlphaFoldDB" id="A0A8H5CZH8"/>
<dbReference type="Proteomes" id="UP000559027">
    <property type="component" value="Unassembled WGS sequence"/>
</dbReference>
<protein>
    <recommendedName>
        <fullName evidence="4">Cyclin N-terminal domain-containing protein</fullName>
    </recommendedName>
</protein>
<evidence type="ECO:0000256" key="1">
    <source>
        <dbReference type="SAM" id="MobiDB-lite"/>
    </source>
</evidence>
<dbReference type="PANTHER" id="PTHR15615">
    <property type="match status" value="1"/>
</dbReference>
<accession>A0A8H5CZH8</accession>
<evidence type="ECO:0000313" key="2">
    <source>
        <dbReference type="EMBL" id="KAF5349958.1"/>
    </source>
</evidence>
<gene>
    <name evidence="2" type="ORF">D9756_009240</name>
</gene>
<sequence length="293" mass="33583">MNPRLHTPFPAGSSSPPPGLTFPNQQQLNHYEPIARVYAAFIEELFQSEQPGSDPFFTPNTFTSLPFFIAYALSQSPLDSPMVAIATLSLLYRYKSRISQRQAKLRDPSRLFLTAYLVAAKLLSDKAYPMRTWASLGQNNYSAHELAIMEWEFCFTLNWDLNLNAELLNSFRIIVEVFLSTMGLPRLYESHSGRTPPLDQLLSSPDTPELAWSPRSNSSFWLASPVTNENWEWVEREIEETRSMVEEVNYRIFELEAEFDALLHEASPQAPEPTKVSVTKRISKLLQVRFKKN</sequence>
<feature type="region of interest" description="Disordered" evidence="1">
    <location>
        <begin position="1"/>
        <end position="25"/>
    </location>
</feature>
<reference evidence="2 3" key="1">
    <citation type="journal article" date="2020" name="ISME J.">
        <title>Uncovering the hidden diversity of litter-decomposition mechanisms in mushroom-forming fungi.</title>
        <authorList>
            <person name="Floudas D."/>
            <person name="Bentzer J."/>
            <person name="Ahren D."/>
            <person name="Johansson T."/>
            <person name="Persson P."/>
            <person name="Tunlid A."/>
        </authorList>
    </citation>
    <scope>NUCLEOTIDE SEQUENCE [LARGE SCALE GENOMIC DNA]</scope>
    <source>
        <strain evidence="2 3">CBS 146.42</strain>
    </source>
</reference>
<dbReference type="GO" id="GO:0019901">
    <property type="term" value="F:protein kinase binding"/>
    <property type="evidence" value="ECO:0007669"/>
    <property type="project" value="InterPro"/>
</dbReference>
<dbReference type="OrthoDB" id="3033202at2759"/>
<dbReference type="CDD" id="cd20557">
    <property type="entry name" value="CYCLIN_ScPCL1-like"/>
    <property type="match status" value="1"/>
</dbReference>
<dbReference type="Gene3D" id="1.10.472.10">
    <property type="entry name" value="Cyclin-like"/>
    <property type="match status" value="1"/>
</dbReference>
<organism evidence="2 3">
    <name type="scientific">Leucocoprinus leucothites</name>
    <dbReference type="NCBI Taxonomy" id="201217"/>
    <lineage>
        <taxon>Eukaryota</taxon>
        <taxon>Fungi</taxon>
        <taxon>Dikarya</taxon>
        <taxon>Basidiomycota</taxon>
        <taxon>Agaricomycotina</taxon>
        <taxon>Agaricomycetes</taxon>
        <taxon>Agaricomycetidae</taxon>
        <taxon>Agaricales</taxon>
        <taxon>Agaricineae</taxon>
        <taxon>Agaricaceae</taxon>
        <taxon>Leucocoprinus</taxon>
    </lineage>
</organism>